<evidence type="ECO:0008006" key="3">
    <source>
        <dbReference type="Google" id="ProtNLM"/>
    </source>
</evidence>
<keyword evidence="2" id="KW-1185">Reference proteome</keyword>
<dbReference type="Proteomes" id="UP000643810">
    <property type="component" value="Unassembled WGS sequence"/>
</dbReference>
<comment type="caution">
    <text evidence="1">The sequence shown here is derived from an EMBL/GenBank/DDBJ whole genome shotgun (WGS) entry which is preliminary data.</text>
</comment>
<evidence type="ECO:0000313" key="1">
    <source>
        <dbReference type="EMBL" id="MBC5685556.1"/>
    </source>
</evidence>
<dbReference type="RefSeq" id="WP_186853811.1">
    <property type="nucleotide sequence ID" value="NZ_JACOPG010000001.1"/>
</dbReference>
<gene>
    <name evidence="1" type="ORF">H8R94_02815</name>
</gene>
<organism evidence="1 2">
    <name type="scientific">Roseburia lenta</name>
    <dbReference type="NCBI Taxonomy" id="2763061"/>
    <lineage>
        <taxon>Bacteria</taxon>
        <taxon>Bacillati</taxon>
        <taxon>Bacillota</taxon>
        <taxon>Clostridia</taxon>
        <taxon>Lachnospirales</taxon>
        <taxon>Lachnospiraceae</taxon>
        <taxon>Roseburia</taxon>
    </lineage>
</organism>
<dbReference type="EMBL" id="JACOPG010000001">
    <property type="protein sequence ID" value="MBC5685556.1"/>
    <property type="molecule type" value="Genomic_DNA"/>
</dbReference>
<name>A0ABR7GDQ3_9FIRM</name>
<protein>
    <recommendedName>
        <fullName evidence="3">Minor capsid protein</fullName>
    </recommendedName>
</protein>
<sequence length="136" mass="15879">MTIAKYIVDLLKEYGKMQIDINHVADGSDKYGLFRSPNRDVQENNDGSYEITEGYQFFVRQSTTSKSERMEVDEFLEELTYWADDLGTTYAFPSIDGNRRILRIEITGNPYPMETDSKDTLYQLSLSVTYEREREV</sequence>
<proteinExistence type="predicted"/>
<evidence type="ECO:0000313" key="2">
    <source>
        <dbReference type="Proteomes" id="UP000643810"/>
    </source>
</evidence>
<reference evidence="1 2" key="1">
    <citation type="submission" date="2020-08" db="EMBL/GenBank/DDBJ databases">
        <title>Genome public.</title>
        <authorList>
            <person name="Liu C."/>
            <person name="Sun Q."/>
        </authorList>
    </citation>
    <scope>NUCLEOTIDE SEQUENCE [LARGE SCALE GENOMIC DNA]</scope>
    <source>
        <strain evidence="1 2">NSJ-9</strain>
    </source>
</reference>
<accession>A0ABR7GDQ3</accession>